<dbReference type="PANTHER" id="PTHR35791:SF1">
    <property type="entry name" value="UPF0754 MEMBRANE PROTEIN YHEB"/>
    <property type="match status" value="1"/>
</dbReference>
<comment type="subcellular location">
    <subcellularLocation>
        <location evidence="1">Endomembrane system</location>
    </subcellularLocation>
</comment>
<evidence type="ECO:0000256" key="3">
    <source>
        <dbReference type="ARBA" id="ARBA00022692"/>
    </source>
</evidence>
<protein>
    <submittedName>
        <fullName evidence="7">Uncharacterized membrane protein YheB (UPF0754 family)</fullName>
    </submittedName>
</protein>
<keyword evidence="5 6" id="KW-0472">Membrane</keyword>
<organism evidence="7 8">
    <name type="scientific">Hathewaya limosa</name>
    <name type="common">Clostridium limosum</name>
    <dbReference type="NCBI Taxonomy" id="1536"/>
    <lineage>
        <taxon>Bacteria</taxon>
        <taxon>Bacillati</taxon>
        <taxon>Bacillota</taxon>
        <taxon>Clostridia</taxon>
        <taxon>Eubacteriales</taxon>
        <taxon>Clostridiaceae</taxon>
        <taxon>Hathewaya</taxon>
    </lineage>
</organism>
<gene>
    <name evidence="7" type="ORF">QOZ93_000018</name>
</gene>
<keyword evidence="4 6" id="KW-1133">Transmembrane helix</keyword>
<feature type="transmembrane region" description="Helical" evidence="6">
    <location>
        <begin position="480"/>
        <end position="500"/>
    </location>
</feature>
<evidence type="ECO:0000256" key="2">
    <source>
        <dbReference type="ARBA" id="ARBA00008053"/>
    </source>
</evidence>
<keyword evidence="3 6" id="KW-0812">Transmembrane</keyword>
<keyword evidence="8" id="KW-1185">Reference proteome</keyword>
<accession>A0ABU0JQW2</accession>
<dbReference type="PANTHER" id="PTHR35791">
    <property type="entry name" value="UPF0754 MEMBRANE PROTEIN YHEB"/>
    <property type="match status" value="1"/>
</dbReference>
<evidence type="ECO:0000313" key="7">
    <source>
        <dbReference type="EMBL" id="MDQ0478317.1"/>
    </source>
</evidence>
<evidence type="ECO:0000313" key="8">
    <source>
        <dbReference type="Proteomes" id="UP001224418"/>
    </source>
</evidence>
<dbReference type="InterPro" id="IPR007383">
    <property type="entry name" value="DUF445"/>
</dbReference>
<dbReference type="Pfam" id="PF04286">
    <property type="entry name" value="DUF445"/>
    <property type="match status" value="1"/>
</dbReference>
<proteinExistence type="inferred from homology"/>
<comment type="similarity">
    <text evidence="2">Belongs to the UPF0754 family.</text>
</comment>
<dbReference type="RefSeq" id="WP_307354649.1">
    <property type="nucleotide sequence ID" value="NZ_BAAACJ010000024.1"/>
</dbReference>
<sequence length="503" mass="58272">MKYLISILIGAIIGYLTNWLAIKMLFRPYEEKRIFNIKIPFTPGLIPKERYRISKSVGKAVGEHLLTEETLTKSLERKEVRDKVYEIITDKIDKVFNGEKPIGELTKKIFKENNDQVILNYEDKLSKALMEYVKKEEFKKESYPLVKEGIDKVFSYPLNKIIKDKYRSNIKNTIFNLINNYKSSKEFNDKVINYFQNKLEKKIEEGTKLNEIVPDFIQDGAQDYVFDHREEIANEIKDFLKQDQSKESIRNIIDDIIKNKLNPMMAMFLNTDSIYDKFTSIISEILDEEKNKIGIARFINNELEKVMQNHLETVVNGFNEEDRKGVIVDIANLFENKVLSEDFLVEILNNIEEKMDDKKLTLNTLIEEVGSSKEKIITFFYNKIIVSNSFESVIKSLSKKVIHYVLNKKIMDIISIESIGGAINKEEIVNKIYNKIIKGSSEDIIKSLDISNIVEEKINELDVRFTEDIIIEIANKELKAITWLGALLGGILGILTPFISSLL</sequence>
<dbReference type="Proteomes" id="UP001224418">
    <property type="component" value="Unassembled WGS sequence"/>
</dbReference>
<comment type="caution">
    <text evidence="7">The sequence shown here is derived from an EMBL/GenBank/DDBJ whole genome shotgun (WGS) entry which is preliminary data.</text>
</comment>
<feature type="transmembrane region" description="Helical" evidence="6">
    <location>
        <begin position="6"/>
        <end position="26"/>
    </location>
</feature>
<evidence type="ECO:0000256" key="5">
    <source>
        <dbReference type="ARBA" id="ARBA00023136"/>
    </source>
</evidence>
<reference evidence="7 8" key="1">
    <citation type="submission" date="2023-07" db="EMBL/GenBank/DDBJ databases">
        <title>Genomic Encyclopedia of Type Strains, Phase IV (KMG-IV): sequencing the most valuable type-strain genomes for metagenomic binning, comparative biology and taxonomic classification.</title>
        <authorList>
            <person name="Goeker M."/>
        </authorList>
    </citation>
    <scope>NUCLEOTIDE SEQUENCE [LARGE SCALE GENOMIC DNA]</scope>
    <source>
        <strain evidence="7 8">DSM 1400</strain>
    </source>
</reference>
<evidence type="ECO:0000256" key="4">
    <source>
        <dbReference type="ARBA" id="ARBA00022989"/>
    </source>
</evidence>
<evidence type="ECO:0000256" key="6">
    <source>
        <dbReference type="SAM" id="Phobius"/>
    </source>
</evidence>
<name>A0ABU0JQW2_HATLI</name>
<evidence type="ECO:0000256" key="1">
    <source>
        <dbReference type="ARBA" id="ARBA00004308"/>
    </source>
</evidence>
<dbReference type="EMBL" id="JAUSWN010000001">
    <property type="protein sequence ID" value="MDQ0478317.1"/>
    <property type="molecule type" value="Genomic_DNA"/>
</dbReference>